<keyword evidence="2" id="KW-1185">Reference proteome</keyword>
<dbReference type="EMBL" id="JANAVB010025196">
    <property type="protein sequence ID" value="KAJ6821108.1"/>
    <property type="molecule type" value="Genomic_DNA"/>
</dbReference>
<reference evidence="1" key="2">
    <citation type="submission" date="2023-04" db="EMBL/GenBank/DDBJ databases">
        <authorList>
            <person name="Bruccoleri R.E."/>
            <person name="Oakeley E.J."/>
            <person name="Faust A.-M."/>
            <person name="Dessus-Babus S."/>
            <person name="Altorfer M."/>
            <person name="Burckhardt D."/>
            <person name="Oertli M."/>
            <person name="Naumann U."/>
            <person name="Petersen F."/>
            <person name="Wong J."/>
        </authorList>
    </citation>
    <scope>NUCLEOTIDE SEQUENCE</scope>
    <source>
        <strain evidence="1">GSM-AAB239-AS_SAM_17_03QT</strain>
        <tissue evidence="1">Leaf</tissue>
    </source>
</reference>
<gene>
    <name evidence="1" type="ORF">M6B38_395270</name>
</gene>
<accession>A0AAX6FYH6</accession>
<dbReference type="Proteomes" id="UP001140949">
    <property type="component" value="Unassembled WGS sequence"/>
</dbReference>
<protein>
    <submittedName>
        <fullName evidence="1">Uncharacterized protein</fullName>
    </submittedName>
</protein>
<name>A0AAX6FYH6_IRIPA</name>
<proteinExistence type="predicted"/>
<dbReference type="AlphaFoldDB" id="A0AAX6FYH6"/>
<evidence type="ECO:0000313" key="2">
    <source>
        <dbReference type="Proteomes" id="UP001140949"/>
    </source>
</evidence>
<sequence length="37" mass="4205">MAVVLVCQGYICIHDSELVNSEQNKLIVSTFSMYHMT</sequence>
<organism evidence="1 2">
    <name type="scientific">Iris pallida</name>
    <name type="common">Sweet iris</name>
    <dbReference type="NCBI Taxonomy" id="29817"/>
    <lineage>
        <taxon>Eukaryota</taxon>
        <taxon>Viridiplantae</taxon>
        <taxon>Streptophyta</taxon>
        <taxon>Embryophyta</taxon>
        <taxon>Tracheophyta</taxon>
        <taxon>Spermatophyta</taxon>
        <taxon>Magnoliopsida</taxon>
        <taxon>Liliopsida</taxon>
        <taxon>Asparagales</taxon>
        <taxon>Iridaceae</taxon>
        <taxon>Iridoideae</taxon>
        <taxon>Irideae</taxon>
        <taxon>Iris</taxon>
    </lineage>
</organism>
<comment type="caution">
    <text evidence="1">The sequence shown here is derived from an EMBL/GenBank/DDBJ whole genome shotgun (WGS) entry which is preliminary data.</text>
</comment>
<evidence type="ECO:0000313" key="1">
    <source>
        <dbReference type="EMBL" id="KAJ6821108.1"/>
    </source>
</evidence>
<reference evidence="1" key="1">
    <citation type="journal article" date="2023" name="GigaByte">
        <title>Genome assembly of the bearded iris, Iris pallida Lam.</title>
        <authorList>
            <person name="Bruccoleri R.E."/>
            <person name="Oakeley E.J."/>
            <person name="Faust A.M.E."/>
            <person name="Altorfer M."/>
            <person name="Dessus-Babus S."/>
            <person name="Burckhardt D."/>
            <person name="Oertli M."/>
            <person name="Naumann U."/>
            <person name="Petersen F."/>
            <person name="Wong J."/>
        </authorList>
    </citation>
    <scope>NUCLEOTIDE SEQUENCE</scope>
    <source>
        <strain evidence="1">GSM-AAB239-AS_SAM_17_03QT</strain>
    </source>
</reference>